<dbReference type="AlphaFoldDB" id="A0A520KW42"/>
<evidence type="ECO:0000256" key="1">
    <source>
        <dbReference type="SAM" id="Phobius"/>
    </source>
</evidence>
<dbReference type="InterPro" id="IPR013347">
    <property type="entry name" value="MeTrfase_F_su"/>
</dbReference>
<keyword evidence="1" id="KW-1133">Transmembrane helix</keyword>
<name>A0A520KW42_9EURY</name>
<evidence type="ECO:0000313" key="4">
    <source>
        <dbReference type="Proteomes" id="UP000320766"/>
    </source>
</evidence>
<comment type="caution">
    <text evidence="3">The sequence shown here is derived from an EMBL/GenBank/DDBJ whole genome shotgun (WGS) entry which is preliminary data.</text>
</comment>
<evidence type="ECO:0000313" key="3">
    <source>
        <dbReference type="EMBL" id="RZN68680.1"/>
    </source>
</evidence>
<gene>
    <name evidence="3" type="ORF">EF807_05515</name>
</gene>
<feature type="domain" description="Tetrahydromethanopterin S-methyltransferase F subunit" evidence="2">
    <location>
        <begin position="8"/>
        <end position="59"/>
    </location>
</feature>
<feature type="transmembrane region" description="Helical" evidence="1">
    <location>
        <begin position="36"/>
        <end position="58"/>
    </location>
</feature>
<sequence>MGIIQQTPETALINAKIEDERRMVTMIGKDTRMASGIWVGFVKGFSIGIFSGFILLGLKFFMG</sequence>
<keyword evidence="1" id="KW-0812">Transmembrane</keyword>
<proteinExistence type="predicted"/>
<accession>A0A520KW42</accession>
<dbReference type="GO" id="GO:0015948">
    <property type="term" value="P:methanogenesis"/>
    <property type="evidence" value="ECO:0007669"/>
    <property type="project" value="InterPro"/>
</dbReference>
<dbReference type="GO" id="GO:0016020">
    <property type="term" value="C:membrane"/>
    <property type="evidence" value="ECO:0007669"/>
    <property type="project" value="InterPro"/>
</dbReference>
<reference evidence="3 4" key="1">
    <citation type="journal article" date="2019" name="Nat. Microbiol.">
        <title>Wide diversity of methane and short-chain alkane metabolisms in uncultured archaea.</title>
        <authorList>
            <person name="Borrel G."/>
            <person name="Adam P.S."/>
            <person name="McKay L.J."/>
            <person name="Chen L.X."/>
            <person name="Sierra-Garcia I.N."/>
            <person name="Sieber C.M."/>
            <person name="Letourneur Q."/>
            <person name="Ghozlane A."/>
            <person name="Andersen G.L."/>
            <person name="Li W.J."/>
            <person name="Hallam S.J."/>
            <person name="Muyzer G."/>
            <person name="de Oliveira V.M."/>
            <person name="Inskeep W.P."/>
            <person name="Banfield J.F."/>
            <person name="Gribaldo S."/>
        </authorList>
    </citation>
    <scope>NUCLEOTIDE SEQUENCE [LARGE SCALE GENOMIC DNA]</scope>
    <source>
        <strain evidence="3">NM1b</strain>
    </source>
</reference>
<organism evidence="3 4">
    <name type="scientific">Candidatus Methanolliviera hydrocarbonicum</name>
    <dbReference type="NCBI Taxonomy" id="2491085"/>
    <lineage>
        <taxon>Archaea</taxon>
        <taxon>Methanobacteriati</taxon>
        <taxon>Methanobacteriota</taxon>
        <taxon>Candidatus Methanoliparia</taxon>
        <taxon>Candidatus Methanoliparales</taxon>
        <taxon>Candidatus Methanollivieraceae</taxon>
        <taxon>Candidatus Methanolliviera</taxon>
    </lineage>
</organism>
<keyword evidence="1" id="KW-0472">Membrane</keyword>
<dbReference type="GO" id="GO:0030269">
    <property type="term" value="F:tetrahydromethanopterin S-methyltransferase activity"/>
    <property type="evidence" value="ECO:0007669"/>
    <property type="project" value="InterPro"/>
</dbReference>
<dbReference type="Pfam" id="PF09472">
    <property type="entry name" value="MtrF"/>
    <property type="match status" value="1"/>
</dbReference>
<protein>
    <recommendedName>
        <fullName evidence="2">Tetrahydromethanopterin S-methyltransferase F subunit domain-containing protein</fullName>
    </recommendedName>
</protein>
<evidence type="ECO:0000259" key="2">
    <source>
        <dbReference type="Pfam" id="PF09472"/>
    </source>
</evidence>
<dbReference type="Proteomes" id="UP000320766">
    <property type="component" value="Unassembled WGS sequence"/>
</dbReference>
<dbReference type="EMBL" id="RXIL01000099">
    <property type="protein sequence ID" value="RZN68680.1"/>
    <property type="molecule type" value="Genomic_DNA"/>
</dbReference>